<dbReference type="InterPro" id="IPR001110">
    <property type="entry name" value="UPF0012_CS"/>
</dbReference>
<comment type="similarity">
    <text evidence="1">Belongs to the carbon-nitrogen hydrolase superfamily. NIT1/NIT2 family.</text>
</comment>
<dbReference type="KEGG" id="kyr:CVV65_14910"/>
<accession>A0A2K8N9P6</accession>
<evidence type="ECO:0000256" key="2">
    <source>
        <dbReference type="ARBA" id="ARBA00022801"/>
    </source>
</evidence>
<keyword evidence="2 4" id="KW-0378">Hydrolase</keyword>
<dbReference type="InterPro" id="IPR003010">
    <property type="entry name" value="C-N_Hydrolase"/>
</dbReference>
<dbReference type="RefSeq" id="WP_100668811.1">
    <property type="nucleotide sequence ID" value="NZ_CP024955.1"/>
</dbReference>
<proteinExistence type="inferred from homology"/>
<dbReference type="Proteomes" id="UP000231932">
    <property type="component" value="Chromosome"/>
</dbReference>
<dbReference type="CDD" id="cd07197">
    <property type="entry name" value="nitrilase"/>
    <property type="match status" value="1"/>
</dbReference>
<dbReference type="EMBL" id="CP024955">
    <property type="protein sequence ID" value="ATY86061.1"/>
    <property type="molecule type" value="Genomic_DNA"/>
</dbReference>
<dbReference type="InterPro" id="IPR036526">
    <property type="entry name" value="C-N_Hydrolase_sf"/>
</dbReference>
<evidence type="ECO:0000256" key="1">
    <source>
        <dbReference type="ARBA" id="ARBA00010613"/>
    </source>
</evidence>
<feature type="domain" description="CN hydrolase" evidence="3">
    <location>
        <begin position="1"/>
        <end position="233"/>
    </location>
</feature>
<dbReference type="PROSITE" id="PS50263">
    <property type="entry name" value="CN_HYDROLASE"/>
    <property type="match status" value="1"/>
</dbReference>
<dbReference type="SUPFAM" id="SSF56317">
    <property type="entry name" value="Carbon-nitrogen hydrolase"/>
    <property type="match status" value="1"/>
</dbReference>
<dbReference type="Gene3D" id="3.60.110.10">
    <property type="entry name" value="Carbon-nitrogen hydrolase"/>
    <property type="match status" value="1"/>
</dbReference>
<organism evidence="4 5">
    <name type="scientific">Kyrpidia spormannii</name>
    <dbReference type="NCBI Taxonomy" id="2055160"/>
    <lineage>
        <taxon>Bacteria</taxon>
        <taxon>Bacillati</taxon>
        <taxon>Bacillota</taxon>
        <taxon>Bacilli</taxon>
        <taxon>Bacillales</taxon>
        <taxon>Alicyclobacillaceae</taxon>
        <taxon>Kyrpidia</taxon>
    </lineage>
</organism>
<protein>
    <submittedName>
        <fullName evidence="4">Carbon-nitrogen hydrolase</fullName>
    </submittedName>
</protein>
<dbReference type="AlphaFoldDB" id="A0A2K8N9P6"/>
<dbReference type="GO" id="GO:0016811">
    <property type="term" value="F:hydrolase activity, acting on carbon-nitrogen (but not peptide) bonds, in linear amides"/>
    <property type="evidence" value="ECO:0007669"/>
    <property type="project" value="TreeGrafter"/>
</dbReference>
<sequence length="267" mass="29760">MKVALVQEAPILNDPETNLVLIENYVSEAAKAQTDLVIFPEMFVTGYSISAEFRATYRHELYLESLQDMAGTYKLWLVLGYPERAGDGQLYNTAAIISPKGIIGQYRKVHLFGAEVTMFSPGHSFPVFDTPWGRMGLLICYDIEFPEAARILALRGAQLIIVPTANMIPWQQYQTLYTRVRAMENGVFVAVANRVGKEGQVTFCGGSALAGPDGKWVIEPADENGLLIGDIDLAICSDIPQEVQYLSQRRPDAYLPLIERTLWPPKE</sequence>
<dbReference type="PANTHER" id="PTHR43674">
    <property type="entry name" value="NITRILASE C965.09-RELATED"/>
    <property type="match status" value="1"/>
</dbReference>
<dbReference type="Pfam" id="PF00795">
    <property type="entry name" value="CN_hydrolase"/>
    <property type="match status" value="1"/>
</dbReference>
<name>A0A2K8N9P6_9BACL</name>
<keyword evidence="5" id="KW-1185">Reference proteome</keyword>
<reference evidence="5" key="1">
    <citation type="submission" date="2017-11" db="EMBL/GenBank/DDBJ databases">
        <title>Complete Genome Sequence of Kyrpidia sp. Strain EA-1, a thermophilic, hydrogen-oxidizing Bacterium, isolated from the Azores.</title>
        <authorList>
            <person name="Reiner J.E."/>
            <person name="Lapp C.J."/>
            <person name="Bunk B."/>
            <person name="Gescher J."/>
        </authorList>
    </citation>
    <scope>NUCLEOTIDE SEQUENCE [LARGE SCALE GENOMIC DNA]</scope>
    <source>
        <strain evidence="5">EA-1</strain>
    </source>
</reference>
<evidence type="ECO:0000313" key="4">
    <source>
        <dbReference type="EMBL" id="ATY86061.1"/>
    </source>
</evidence>
<dbReference type="InterPro" id="IPR050345">
    <property type="entry name" value="Aliph_Amidase/BUP"/>
</dbReference>
<evidence type="ECO:0000313" key="5">
    <source>
        <dbReference type="Proteomes" id="UP000231932"/>
    </source>
</evidence>
<dbReference type="OrthoDB" id="9811121at2"/>
<dbReference type="PROSITE" id="PS01227">
    <property type="entry name" value="UPF0012"/>
    <property type="match status" value="1"/>
</dbReference>
<gene>
    <name evidence="4" type="ORF">CVV65_14910</name>
</gene>
<evidence type="ECO:0000259" key="3">
    <source>
        <dbReference type="PROSITE" id="PS50263"/>
    </source>
</evidence>
<dbReference type="PANTHER" id="PTHR43674:SF16">
    <property type="entry name" value="CARBON-NITROGEN FAMILY, PUTATIVE (AFU_ORTHOLOGUE AFUA_5G02350)-RELATED"/>
    <property type="match status" value="1"/>
</dbReference>